<dbReference type="Gene3D" id="1.20.120.340">
    <property type="entry name" value="Flagellar protein FliS"/>
    <property type="match status" value="1"/>
</dbReference>
<evidence type="ECO:0000256" key="6">
    <source>
        <dbReference type="SAM" id="MobiDB-lite"/>
    </source>
</evidence>
<evidence type="ECO:0000256" key="5">
    <source>
        <dbReference type="ARBA" id="ARBA00023186"/>
    </source>
</evidence>
<organism evidence="7 8">
    <name type="scientific">Allopusillimonas soli</name>
    <dbReference type="NCBI Taxonomy" id="659016"/>
    <lineage>
        <taxon>Bacteria</taxon>
        <taxon>Pseudomonadati</taxon>
        <taxon>Pseudomonadota</taxon>
        <taxon>Betaproteobacteria</taxon>
        <taxon>Burkholderiales</taxon>
        <taxon>Alcaligenaceae</taxon>
        <taxon>Allopusillimonas</taxon>
    </lineage>
</organism>
<dbReference type="PANTHER" id="PTHR34773:SF1">
    <property type="entry name" value="FLAGELLAR SECRETION CHAPERONE FLIS"/>
    <property type="match status" value="1"/>
</dbReference>
<dbReference type="GO" id="GO:0005829">
    <property type="term" value="C:cytosol"/>
    <property type="evidence" value="ECO:0007669"/>
    <property type="project" value="UniProtKB-SubCell"/>
</dbReference>
<evidence type="ECO:0000256" key="1">
    <source>
        <dbReference type="ARBA" id="ARBA00004514"/>
    </source>
</evidence>
<keyword evidence="5" id="KW-0143">Chaperone</keyword>
<comment type="similarity">
    <text evidence="2">Belongs to the FliS family.</text>
</comment>
<name>A0A853F691_9BURK</name>
<keyword evidence="7" id="KW-0282">Flagellum</keyword>
<comment type="caution">
    <text evidence="7">The sequence shown here is derived from an EMBL/GenBank/DDBJ whole genome shotgun (WGS) entry which is preliminary data.</text>
</comment>
<keyword evidence="3" id="KW-0963">Cytoplasm</keyword>
<evidence type="ECO:0000256" key="4">
    <source>
        <dbReference type="ARBA" id="ARBA00022795"/>
    </source>
</evidence>
<reference evidence="7 8" key="1">
    <citation type="submission" date="2020-07" db="EMBL/GenBank/DDBJ databases">
        <title>Taxonomic revisions and descriptions of new bacterial species based on genomic comparisons in the high-G+C-content subgroup of the family Alcaligenaceae.</title>
        <authorList>
            <person name="Szabo A."/>
            <person name="Felfoldi T."/>
        </authorList>
    </citation>
    <scope>NUCLEOTIDE SEQUENCE [LARGE SCALE GENOMIC DNA]</scope>
    <source>
        <strain evidence="7 8">DSM 25264</strain>
    </source>
</reference>
<dbReference type="EMBL" id="JACCEW010000001">
    <property type="protein sequence ID" value="NYT35499.1"/>
    <property type="molecule type" value="Genomic_DNA"/>
</dbReference>
<dbReference type="Pfam" id="PF02561">
    <property type="entry name" value="FliS"/>
    <property type="match status" value="1"/>
</dbReference>
<keyword evidence="4" id="KW-1005">Bacterial flagellum biogenesis</keyword>
<gene>
    <name evidence="7" type="primary">fliS</name>
    <name evidence="7" type="ORF">H0A68_01330</name>
</gene>
<dbReference type="InterPro" id="IPR036584">
    <property type="entry name" value="FliS_sf"/>
</dbReference>
<dbReference type="PANTHER" id="PTHR34773">
    <property type="entry name" value="FLAGELLAR SECRETION CHAPERONE FLIS"/>
    <property type="match status" value="1"/>
</dbReference>
<feature type="region of interest" description="Disordered" evidence="6">
    <location>
        <begin position="137"/>
        <end position="159"/>
    </location>
</feature>
<evidence type="ECO:0000313" key="7">
    <source>
        <dbReference type="EMBL" id="NYT35499.1"/>
    </source>
</evidence>
<comment type="subcellular location">
    <subcellularLocation>
        <location evidence="1">Cytoplasm</location>
        <location evidence="1">Cytosol</location>
    </subcellularLocation>
</comment>
<dbReference type="GO" id="GO:0071973">
    <property type="term" value="P:bacterial-type flagellum-dependent cell motility"/>
    <property type="evidence" value="ECO:0007669"/>
    <property type="project" value="TreeGrafter"/>
</dbReference>
<keyword evidence="8" id="KW-1185">Reference proteome</keyword>
<dbReference type="GO" id="GO:0044780">
    <property type="term" value="P:bacterial-type flagellum assembly"/>
    <property type="evidence" value="ECO:0007669"/>
    <property type="project" value="InterPro"/>
</dbReference>
<sequence length="159" mass="16765">MTPHNPRSSAGRLASSAYTSIGLETQVLSASPERLITLLFDGARAAVARARLHMRQNNIEGRGMAISKAIDIVDSGLKSSVDAEAGGELATNLIATYQLVIRNLMQANLYNDPEKLAVAERILTDLGDAWRQAVDPAEGANAAPSLSPVRGCPVPASES</sequence>
<dbReference type="AlphaFoldDB" id="A0A853F691"/>
<proteinExistence type="inferred from homology"/>
<dbReference type="SUPFAM" id="SSF101116">
    <property type="entry name" value="Flagellar export chaperone FliS"/>
    <property type="match status" value="1"/>
</dbReference>
<evidence type="ECO:0000313" key="8">
    <source>
        <dbReference type="Proteomes" id="UP000580517"/>
    </source>
</evidence>
<evidence type="ECO:0000256" key="2">
    <source>
        <dbReference type="ARBA" id="ARBA00008787"/>
    </source>
</evidence>
<keyword evidence="7" id="KW-0966">Cell projection</keyword>
<dbReference type="NCBIfam" id="TIGR00208">
    <property type="entry name" value="fliS"/>
    <property type="match status" value="1"/>
</dbReference>
<dbReference type="RefSeq" id="WP_129967373.1">
    <property type="nucleotide sequence ID" value="NZ_JACCEW010000001.1"/>
</dbReference>
<dbReference type="OrthoDB" id="9792010at2"/>
<keyword evidence="7" id="KW-0969">Cilium</keyword>
<accession>A0A853F691</accession>
<dbReference type="CDD" id="cd16098">
    <property type="entry name" value="FliS"/>
    <property type="match status" value="1"/>
</dbReference>
<evidence type="ECO:0000256" key="3">
    <source>
        <dbReference type="ARBA" id="ARBA00022490"/>
    </source>
</evidence>
<dbReference type="Proteomes" id="UP000580517">
    <property type="component" value="Unassembled WGS sequence"/>
</dbReference>
<dbReference type="InterPro" id="IPR003713">
    <property type="entry name" value="FliS"/>
</dbReference>
<protein>
    <submittedName>
        <fullName evidence="7">Flagellar export chaperone FliS</fullName>
    </submittedName>
</protein>